<evidence type="ECO:0000259" key="2">
    <source>
        <dbReference type="PROSITE" id="PS50994"/>
    </source>
</evidence>
<dbReference type="InterPro" id="IPR012337">
    <property type="entry name" value="RNaseH-like_sf"/>
</dbReference>
<gene>
    <name evidence="3" type="ORF">EKO24_011690</name>
</gene>
<evidence type="ECO:0000313" key="3">
    <source>
        <dbReference type="EMBL" id="TRW94405.1"/>
    </source>
</evidence>
<comment type="caution">
    <text evidence="3">The sequence shown here is derived from an EMBL/GenBank/DDBJ whole genome shotgun (WGS) entry which is preliminary data.</text>
</comment>
<evidence type="ECO:0000313" key="4">
    <source>
        <dbReference type="Proteomes" id="UP000733744"/>
    </source>
</evidence>
<evidence type="ECO:0000256" key="1">
    <source>
        <dbReference type="SAM" id="MobiDB-lite"/>
    </source>
</evidence>
<feature type="compositionally biased region" description="Basic residues" evidence="1">
    <location>
        <begin position="100"/>
        <end position="113"/>
    </location>
</feature>
<feature type="compositionally biased region" description="Basic and acidic residues" evidence="1">
    <location>
        <begin position="596"/>
        <end position="607"/>
    </location>
</feature>
<dbReference type="SUPFAM" id="SSF53098">
    <property type="entry name" value="Ribonuclease H-like"/>
    <property type="match status" value="1"/>
</dbReference>
<dbReference type="PROSITE" id="PS50994">
    <property type="entry name" value="INTEGRASE"/>
    <property type="match status" value="1"/>
</dbReference>
<dbReference type="InterPro" id="IPR036397">
    <property type="entry name" value="RNaseH_sf"/>
</dbReference>
<accession>A0ABY3CAD5</accession>
<feature type="domain" description="Integrase catalytic" evidence="2">
    <location>
        <begin position="215"/>
        <end position="426"/>
    </location>
</feature>
<proteinExistence type="predicted"/>
<reference evidence="3 4" key="1">
    <citation type="journal article" date="2019" name="Antonie Van Leeuwenhoek">
        <title>Description of 'Ca. Methylobacter oryzae' KRF1, a novel species from the environmentally important Methylobacter clade 2.</title>
        <authorList>
            <person name="Khatri K."/>
            <person name="Mohite J.A."/>
            <person name="Pandit P.S."/>
            <person name="Bahulikar R."/>
            <person name="Rahalkar M.C."/>
        </authorList>
    </citation>
    <scope>NUCLEOTIDE SEQUENCE [LARGE SCALE GENOMIC DNA]</scope>
    <source>
        <strain evidence="3 4">KRF1</strain>
    </source>
</reference>
<dbReference type="Proteomes" id="UP000733744">
    <property type="component" value="Unassembled WGS sequence"/>
</dbReference>
<dbReference type="Gene3D" id="3.30.420.10">
    <property type="entry name" value="Ribonuclease H-like superfamily/Ribonuclease H"/>
    <property type="match status" value="1"/>
</dbReference>
<feature type="compositionally biased region" description="Polar residues" evidence="1">
    <location>
        <begin position="634"/>
        <end position="647"/>
    </location>
</feature>
<organism evidence="3 4">
    <name type="scientific">Candidatus Methylobacter oryzae</name>
    <dbReference type="NCBI Taxonomy" id="2497749"/>
    <lineage>
        <taxon>Bacteria</taxon>
        <taxon>Pseudomonadati</taxon>
        <taxon>Pseudomonadota</taxon>
        <taxon>Gammaproteobacteria</taxon>
        <taxon>Methylococcales</taxon>
        <taxon>Methylococcaceae</taxon>
        <taxon>Methylobacter</taxon>
    </lineage>
</organism>
<feature type="region of interest" description="Disordered" evidence="1">
    <location>
        <begin position="595"/>
        <end position="647"/>
    </location>
</feature>
<dbReference type="InterPro" id="IPR001584">
    <property type="entry name" value="Integrase_cat-core"/>
</dbReference>
<sequence>MFSCYLRITRADDPYEKLHFLLLEEDSSIKVKRDKNYDLIKPIILDPHFYVPEIRASIMNRLIAEQGSTKQTFYRLLRRYWQRGQTPNALLPDYMNSGGKGKKRAAKDKKLGRPRKYMPGIGVAIDAHIEKLFRIAIDRYLLTDEKNSFPYAHRKFKSLYETYYPETPESEIPTNWQMLHFFKREYSQIEKIQKRSSKIEYNKDIQPLNGTANSHVLGPGSRFEIDATIADIYLVSDSDRKNIVGRPIVYIVIDVFSRMIAGLYVGFENPSYAAAMQALAMAMTDKVKYCKQYGIDIEESDWPVIGLADVILADRGELLGHQIESLERNFSVRIENTPPYRGDAKGIVERCFRTIQADFKPFAPGVVTVNTVKRRGGKDYRLDAALTIHEFTEIILASVLYHNRFCTLEKYDRSIDMPADLPMTPLSLWNWGLQHRTGRLRVVSEDALRVSLFPRTKGTLSELGLCTFGIYYTSQEMVKQGWLHRGKEVSRPESFEVAYDPAVADVIYLFPRKNSAEYWLCGLTERSREFRGCSFWDVWQTTAKQKTAMAESRLVSDQKRRELENFIESKIKLAQSQSAETDGLSNAERISAIRNNRQEAKKQERQRTTHISKPNTKMEPAEVIPLTKQPDDYSYTTKSTTLPRSLT</sequence>
<dbReference type="EMBL" id="RYFG02000098">
    <property type="protein sequence ID" value="TRW94405.1"/>
    <property type="molecule type" value="Genomic_DNA"/>
</dbReference>
<feature type="region of interest" description="Disordered" evidence="1">
    <location>
        <begin position="92"/>
        <end position="113"/>
    </location>
</feature>
<keyword evidence="4" id="KW-1185">Reference proteome</keyword>
<name>A0ABY3CAD5_9GAMM</name>
<protein>
    <submittedName>
        <fullName evidence="3">Transposase family protein</fullName>
    </submittedName>
</protein>